<dbReference type="InParanoid" id="A0A5C3NZZ8"/>
<dbReference type="AlphaFoldDB" id="A0A5C3NZZ8"/>
<name>A0A5C3NZZ8_9APHY</name>
<accession>A0A5C3NZZ8</accession>
<organism evidence="1 2">
    <name type="scientific">Polyporus arcularius HHB13444</name>
    <dbReference type="NCBI Taxonomy" id="1314778"/>
    <lineage>
        <taxon>Eukaryota</taxon>
        <taxon>Fungi</taxon>
        <taxon>Dikarya</taxon>
        <taxon>Basidiomycota</taxon>
        <taxon>Agaricomycotina</taxon>
        <taxon>Agaricomycetes</taxon>
        <taxon>Polyporales</taxon>
        <taxon>Polyporaceae</taxon>
        <taxon>Polyporus</taxon>
    </lineage>
</organism>
<evidence type="ECO:0000313" key="2">
    <source>
        <dbReference type="Proteomes" id="UP000308197"/>
    </source>
</evidence>
<reference evidence="1 2" key="1">
    <citation type="journal article" date="2019" name="Nat. Ecol. Evol.">
        <title>Megaphylogeny resolves global patterns of mushroom evolution.</title>
        <authorList>
            <person name="Varga T."/>
            <person name="Krizsan K."/>
            <person name="Foldi C."/>
            <person name="Dima B."/>
            <person name="Sanchez-Garcia M."/>
            <person name="Sanchez-Ramirez S."/>
            <person name="Szollosi G.J."/>
            <person name="Szarkandi J.G."/>
            <person name="Papp V."/>
            <person name="Albert L."/>
            <person name="Andreopoulos W."/>
            <person name="Angelini C."/>
            <person name="Antonin V."/>
            <person name="Barry K.W."/>
            <person name="Bougher N.L."/>
            <person name="Buchanan P."/>
            <person name="Buyck B."/>
            <person name="Bense V."/>
            <person name="Catcheside P."/>
            <person name="Chovatia M."/>
            <person name="Cooper J."/>
            <person name="Damon W."/>
            <person name="Desjardin D."/>
            <person name="Finy P."/>
            <person name="Geml J."/>
            <person name="Haridas S."/>
            <person name="Hughes K."/>
            <person name="Justo A."/>
            <person name="Karasinski D."/>
            <person name="Kautmanova I."/>
            <person name="Kiss B."/>
            <person name="Kocsube S."/>
            <person name="Kotiranta H."/>
            <person name="LaButti K.M."/>
            <person name="Lechner B.E."/>
            <person name="Liimatainen K."/>
            <person name="Lipzen A."/>
            <person name="Lukacs Z."/>
            <person name="Mihaltcheva S."/>
            <person name="Morgado L.N."/>
            <person name="Niskanen T."/>
            <person name="Noordeloos M.E."/>
            <person name="Ohm R.A."/>
            <person name="Ortiz-Santana B."/>
            <person name="Ovrebo C."/>
            <person name="Racz N."/>
            <person name="Riley R."/>
            <person name="Savchenko A."/>
            <person name="Shiryaev A."/>
            <person name="Soop K."/>
            <person name="Spirin V."/>
            <person name="Szebenyi C."/>
            <person name="Tomsovsky M."/>
            <person name="Tulloss R.E."/>
            <person name="Uehling J."/>
            <person name="Grigoriev I.V."/>
            <person name="Vagvolgyi C."/>
            <person name="Papp T."/>
            <person name="Martin F.M."/>
            <person name="Miettinen O."/>
            <person name="Hibbett D.S."/>
            <person name="Nagy L.G."/>
        </authorList>
    </citation>
    <scope>NUCLEOTIDE SEQUENCE [LARGE SCALE GENOMIC DNA]</scope>
    <source>
        <strain evidence="1 2">HHB13444</strain>
    </source>
</reference>
<dbReference type="EMBL" id="ML211539">
    <property type="protein sequence ID" value="TFK81948.1"/>
    <property type="molecule type" value="Genomic_DNA"/>
</dbReference>
<gene>
    <name evidence="1" type="ORF">K466DRAFT_590909</name>
</gene>
<dbReference type="Proteomes" id="UP000308197">
    <property type="component" value="Unassembled WGS sequence"/>
</dbReference>
<keyword evidence="2" id="KW-1185">Reference proteome</keyword>
<proteinExistence type="predicted"/>
<evidence type="ECO:0000313" key="1">
    <source>
        <dbReference type="EMBL" id="TFK81948.1"/>
    </source>
</evidence>
<sequence length="94" mass="10740">MSEENLQAAAEQAVSYDRMLSIIDGALQRTSAWSAHDRALDLLGGRQLDFVYAPGVVFPKEVHPDLYPVKRQKCEEIRTSCPDDDPPHWRHVMY</sequence>
<protein>
    <submittedName>
        <fullName evidence="1">Uncharacterized protein</fullName>
    </submittedName>
</protein>